<dbReference type="PANTHER" id="PTHR42930:SF3">
    <property type="entry name" value="PHOSPHATE-SPECIFIC TRANSPORT SYSTEM ACCESSORY PROTEIN PHOU"/>
    <property type="match status" value="1"/>
</dbReference>
<dbReference type="NCBIfam" id="TIGR02135">
    <property type="entry name" value="phoU_full"/>
    <property type="match status" value="1"/>
</dbReference>
<evidence type="ECO:0000259" key="8">
    <source>
        <dbReference type="Pfam" id="PF01895"/>
    </source>
</evidence>
<dbReference type="FunFam" id="1.20.58.220:FF:000004">
    <property type="entry name" value="Phosphate-specific transport system accessory protein PhoU"/>
    <property type="match status" value="1"/>
</dbReference>
<reference evidence="10" key="1">
    <citation type="submission" date="2019-10" db="EMBL/GenBank/DDBJ databases">
        <title>Complete genome sequence of Corynebacterium urogenitalis DSM 108747, isolated from the genital tract of a cow.</title>
        <authorList>
            <person name="Ruckert C."/>
            <person name="Ballas P."/>
            <person name="Wagener K."/>
            <person name="Drillich M."/>
            <person name="Kaempfer P."/>
            <person name="Busse H.-J."/>
            <person name="Ehling-Schulz M."/>
        </authorList>
    </citation>
    <scope>NUCLEOTIDE SEQUENCE [LARGE SCALE GENOMIC DNA]</scope>
    <source>
        <strain evidence="10">LMM 1652</strain>
    </source>
</reference>
<dbReference type="OrthoDB" id="9814256at2"/>
<evidence type="ECO:0000256" key="1">
    <source>
        <dbReference type="ARBA" id="ARBA00004496"/>
    </source>
</evidence>
<dbReference type="InterPro" id="IPR026022">
    <property type="entry name" value="PhoU_dom"/>
</dbReference>
<dbReference type="SUPFAM" id="SSF109755">
    <property type="entry name" value="PhoU-like"/>
    <property type="match status" value="1"/>
</dbReference>
<dbReference type="PIRSF" id="PIRSF003107">
    <property type="entry name" value="PhoU"/>
    <property type="match status" value="1"/>
</dbReference>
<comment type="subunit">
    <text evidence="3 7">Homodimer.</text>
</comment>
<evidence type="ECO:0000256" key="2">
    <source>
        <dbReference type="ARBA" id="ARBA00008107"/>
    </source>
</evidence>
<keyword evidence="4 7" id="KW-0813">Transport</keyword>
<evidence type="ECO:0000313" key="9">
    <source>
        <dbReference type="EMBL" id="QFQ01824.1"/>
    </source>
</evidence>
<evidence type="ECO:0000256" key="3">
    <source>
        <dbReference type="ARBA" id="ARBA00011738"/>
    </source>
</evidence>
<gene>
    <name evidence="9" type="ORF">CUROG_02125</name>
</gene>
<dbReference type="KEGG" id="cuo:CUROG_02125"/>
<organism evidence="9 10">
    <name type="scientific">Corynebacterium urogenitale</name>
    <dbReference type="NCBI Taxonomy" id="2487892"/>
    <lineage>
        <taxon>Bacteria</taxon>
        <taxon>Bacillati</taxon>
        <taxon>Actinomycetota</taxon>
        <taxon>Actinomycetes</taxon>
        <taxon>Mycobacteriales</taxon>
        <taxon>Corynebacteriaceae</taxon>
        <taxon>Corynebacterium</taxon>
    </lineage>
</organism>
<dbReference type="GO" id="GO:0030643">
    <property type="term" value="P:intracellular phosphate ion homeostasis"/>
    <property type="evidence" value="ECO:0007669"/>
    <property type="project" value="InterPro"/>
</dbReference>
<evidence type="ECO:0000256" key="4">
    <source>
        <dbReference type="ARBA" id="ARBA00022448"/>
    </source>
</evidence>
<keyword evidence="5 7" id="KW-0963">Cytoplasm</keyword>
<evidence type="ECO:0000256" key="7">
    <source>
        <dbReference type="PIRNR" id="PIRNR003107"/>
    </source>
</evidence>
<dbReference type="GO" id="GO:0006817">
    <property type="term" value="P:phosphate ion transport"/>
    <property type="evidence" value="ECO:0007669"/>
    <property type="project" value="UniProtKB-KW"/>
</dbReference>
<protein>
    <recommendedName>
        <fullName evidence="7">Phosphate-specific transport system accessory protein PhoU</fullName>
    </recommendedName>
</protein>
<evidence type="ECO:0000313" key="10">
    <source>
        <dbReference type="Proteomes" id="UP000326711"/>
    </source>
</evidence>
<feature type="domain" description="PhoU" evidence="8">
    <location>
        <begin position="17"/>
        <end position="103"/>
    </location>
</feature>
<comment type="function">
    <text evidence="7">Plays a role in the regulation of phosphate uptake.</text>
</comment>
<evidence type="ECO:0000256" key="5">
    <source>
        <dbReference type="ARBA" id="ARBA00022490"/>
    </source>
</evidence>
<dbReference type="PANTHER" id="PTHR42930">
    <property type="entry name" value="PHOSPHATE-SPECIFIC TRANSPORT SYSTEM ACCESSORY PROTEIN PHOU"/>
    <property type="match status" value="1"/>
</dbReference>
<dbReference type="GO" id="GO:0005737">
    <property type="term" value="C:cytoplasm"/>
    <property type="evidence" value="ECO:0007669"/>
    <property type="project" value="UniProtKB-SubCell"/>
</dbReference>
<dbReference type="Proteomes" id="UP000326711">
    <property type="component" value="Chromosome"/>
</dbReference>
<comment type="similarity">
    <text evidence="2 7">Belongs to the PhoU family.</text>
</comment>
<dbReference type="InterPro" id="IPR028366">
    <property type="entry name" value="PhoU"/>
</dbReference>
<proteinExistence type="inferred from homology"/>
<dbReference type="Pfam" id="PF01895">
    <property type="entry name" value="PhoU"/>
    <property type="match status" value="2"/>
</dbReference>
<feature type="domain" description="PhoU" evidence="8">
    <location>
        <begin position="121"/>
        <end position="204"/>
    </location>
</feature>
<dbReference type="AlphaFoldDB" id="A0A5J6Z4H6"/>
<sequence length="245" mass="27888">MRSAYREQMNKFTHDLLIMSDLVRASMESASKALLEADLGVAEEIVSSIDTMEELRSKCESAAFELLALEGPVASDLRQVVSGIYIVEDLARMAALSVHVANLARRRHPQHVVPAEVRPFIEEMSSQAIRTAAKIKDVLVTADVNRALELADDDDAVDDLHRHLFTLTTQRDWPHDTRAAVDITLLSRYLERYSDHAVSIASRVVYMATGMHPEEYQQAKRTKEQQDRFETQFDEISRRYGEIWD</sequence>
<dbReference type="Gene3D" id="1.20.58.220">
    <property type="entry name" value="Phosphate transport system protein phou homolog 2, domain 2"/>
    <property type="match status" value="1"/>
</dbReference>
<name>A0A5J6Z4H6_9CORY</name>
<dbReference type="InterPro" id="IPR038078">
    <property type="entry name" value="PhoU-like_sf"/>
</dbReference>
<dbReference type="GO" id="GO:0045936">
    <property type="term" value="P:negative regulation of phosphate metabolic process"/>
    <property type="evidence" value="ECO:0007669"/>
    <property type="project" value="InterPro"/>
</dbReference>
<dbReference type="EMBL" id="CP045032">
    <property type="protein sequence ID" value="QFQ01824.1"/>
    <property type="molecule type" value="Genomic_DNA"/>
</dbReference>
<dbReference type="RefSeq" id="WP_151902272.1">
    <property type="nucleotide sequence ID" value="NZ_CP045032.1"/>
</dbReference>
<keyword evidence="6 7" id="KW-0592">Phosphate transport</keyword>
<comment type="subcellular location">
    <subcellularLocation>
        <location evidence="1 7">Cytoplasm</location>
    </subcellularLocation>
</comment>
<keyword evidence="10" id="KW-1185">Reference proteome</keyword>
<evidence type="ECO:0000256" key="6">
    <source>
        <dbReference type="ARBA" id="ARBA00022592"/>
    </source>
</evidence>
<accession>A0A5J6Z4H6</accession>